<protein>
    <submittedName>
        <fullName evidence="2">Uncharacterized protein</fullName>
    </submittedName>
</protein>
<gene>
    <name evidence="2" type="ORF">T551_02795</name>
</gene>
<evidence type="ECO:0000256" key="1">
    <source>
        <dbReference type="SAM" id="MobiDB-lite"/>
    </source>
</evidence>
<comment type="caution">
    <text evidence="2">The sequence shown here is derived from an EMBL/GenBank/DDBJ whole genome shotgun (WGS) entry which is preliminary data.</text>
</comment>
<feature type="region of interest" description="Disordered" evidence="1">
    <location>
        <begin position="309"/>
        <end position="344"/>
    </location>
</feature>
<dbReference type="RefSeq" id="XP_018228599.1">
    <property type="nucleotide sequence ID" value="XM_018375058.1"/>
</dbReference>
<dbReference type="GeneID" id="28941313"/>
<dbReference type="VEuPathDB" id="FungiDB:T551_02795"/>
<sequence length="538" mass="61420">MGHQTEGFDEKEEYKKLFKIRDEIFMNMQAAMQSSGTGFFNTNMPYGSFLIKEQPYDPSKNSRTSSEEAVNYKSPATSASIGILSKDEKNKLERSLRARIEKRKADVRLMNEQGSSKKHIEQRTFSNQIHYRKTKESWDGTRANTKGPNYDTASHFHIQRGTPPAPKHQQEPHVSESPSYHTEKPKNKQIYCENKDEIAINFLSKSMAIPGLRVPTNMYEENTEKLTTTPATTQNAHDTYNEGVQSNSPAKSPNLSLESKLLSNDSQTYQSNVQNRSRSSSFEYKPRSPNSPLRLSPLLSPKISETLAAPQKLASNSASEPRSYSSQLTSENPQTIPHPKDTKDTLDCYSRPDIPSCLPEQHNHRFYREIMSSKSLYWKHGLHGFSPYYHRSFTPPWYGLRDCSRPFPPDDDPYFHYRDRTCFSHDPYYLDLPSAPPPSCPRPPLPYPRFSLPRLPPHSPPLPYPPPPPLHSGLSPYPSDPSCFYPLHSLDCDFLHTSIPPPPPPPPHYAYLPPNNTSSTKLPTDHPNHTHPHWTHDR</sequence>
<name>A0A0W4ZHH7_PNEJ7</name>
<feature type="compositionally biased region" description="Polar residues" evidence="1">
    <location>
        <begin position="313"/>
        <end position="335"/>
    </location>
</feature>
<feature type="region of interest" description="Disordered" evidence="1">
    <location>
        <begin position="503"/>
        <end position="538"/>
    </location>
</feature>
<feature type="compositionally biased region" description="Basic and acidic residues" evidence="1">
    <location>
        <begin position="523"/>
        <end position="538"/>
    </location>
</feature>
<accession>A0A0W4ZHH7</accession>
<evidence type="ECO:0000313" key="2">
    <source>
        <dbReference type="EMBL" id="KTW27828.1"/>
    </source>
</evidence>
<dbReference type="AlphaFoldDB" id="A0A0W4ZHH7"/>
<organism evidence="2 3">
    <name type="scientific">Pneumocystis jirovecii (strain RU7)</name>
    <name type="common">Human pneumocystis pneumonia agent</name>
    <dbReference type="NCBI Taxonomy" id="1408657"/>
    <lineage>
        <taxon>Eukaryota</taxon>
        <taxon>Fungi</taxon>
        <taxon>Dikarya</taxon>
        <taxon>Ascomycota</taxon>
        <taxon>Taphrinomycotina</taxon>
        <taxon>Pneumocystomycetes</taxon>
        <taxon>Pneumocystaceae</taxon>
        <taxon>Pneumocystis</taxon>
    </lineage>
</organism>
<feature type="region of interest" description="Disordered" evidence="1">
    <location>
        <begin position="156"/>
        <end position="189"/>
    </location>
</feature>
<evidence type="ECO:0000313" key="3">
    <source>
        <dbReference type="Proteomes" id="UP000053447"/>
    </source>
</evidence>
<dbReference type="OrthoDB" id="5364963at2759"/>
<proteinExistence type="predicted"/>
<feature type="region of interest" description="Disordered" evidence="1">
    <location>
        <begin position="225"/>
        <end position="297"/>
    </location>
</feature>
<feature type="compositionally biased region" description="Polar residues" evidence="1">
    <location>
        <begin position="225"/>
        <end position="269"/>
    </location>
</feature>
<reference evidence="3" key="1">
    <citation type="journal article" date="2016" name="Nat. Commun.">
        <title>Genome analysis of three Pneumocystis species reveals adaptation mechanisms to life exclusively in mammalian hosts.</title>
        <authorList>
            <person name="Ma L."/>
            <person name="Chen Z."/>
            <person name="Huang D.W."/>
            <person name="Kutty G."/>
            <person name="Ishihara M."/>
            <person name="Wang H."/>
            <person name="Abouelleil A."/>
            <person name="Bishop L."/>
            <person name="Davey E."/>
            <person name="Deng R."/>
            <person name="Deng X."/>
            <person name="Fan L."/>
            <person name="Fantoni G."/>
            <person name="Fitzgerald M."/>
            <person name="Gogineni E."/>
            <person name="Goldberg J.M."/>
            <person name="Handley G."/>
            <person name="Hu X."/>
            <person name="Huber C."/>
            <person name="Jiao X."/>
            <person name="Jones K."/>
            <person name="Levin J.Z."/>
            <person name="Liu Y."/>
            <person name="Macdonald P."/>
            <person name="Melnikov A."/>
            <person name="Raley C."/>
            <person name="Sassi M."/>
            <person name="Sherman B.T."/>
            <person name="Song X."/>
            <person name="Sykes S."/>
            <person name="Tran B."/>
            <person name="Walsh L."/>
            <person name="Xia Y."/>
            <person name="Yang J."/>
            <person name="Young S."/>
            <person name="Zeng Q."/>
            <person name="Zheng X."/>
            <person name="Stephens R."/>
            <person name="Nusbaum C."/>
            <person name="Birren B.W."/>
            <person name="Azadi P."/>
            <person name="Lempicki R.A."/>
            <person name="Cuomo C.A."/>
            <person name="Kovacs J.A."/>
        </authorList>
    </citation>
    <scope>NUCLEOTIDE SEQUENCE [LARGE SCALE GENOMIC DNA]</scope>
    <source>
        <strain evidence="3">RU7</strain>
    </source>
</reference>
<dbReference type="Proteomes" id="UP000053447">
    <property type="component" value="Unassembled WGS sequence"/>
</dbReference>
<feature type="compositionally biased region" description="Low complexity" evidence="1">
    <location>
        <begin position="270"/>
        <end position="297"/>
    </location>
</feature>
<dbReference type="EMBL" id="LFWA01000013">
    <property type="protein sequence ID" value="KTW27828.1"/>
    <property type="molecule type" value="Genomic_DNA"/>
</dbReference>
<keyword evidence="3" id="KW-1185">Reference proteome</keyword>